<dbReference type="AlphaFoldDB" id="A0A2V3U2M6"/>
<dbReference type="SUPFAM" id="SSF53474">
    <property type="entry name" value="alpha/beta-Hydrolases"/>
    <property type="match status" value="1"/>
</dbReference>
<accession>A0A2V3U2M6</accession>
<dbReference type="Proteomes" id="UP000248021">
    <property type="component" value="Unassembled WGS sequence"/>
</dbReference>
<name>A0A2V3U2M6_9HYPH</name>
<evidence type="ECO:0000313" key="3">
    <source>
        <dbReference type="Proteomes" id="UP000248021"/>
    </source>
</evidence>
<feature type="domain" description="AB hydrolase-1" evidence="1">
    <location>
        <begin position="44"/>
        <end position="295"/>
    </location>
</feature>
<dbReference type="Pfam" id="PF00561">
    <property type="entry name" value="Abhydrolase_1"/>
    <property type="match status" value="1"/>
</dbReference>
<gene>
    <name evidence="2" type="ORF">C7450_108293</name>
</gene>
<proteinExistence type="predicted"/>
<dbReference type="PANTHER" id="PTHR43329">
    <property type="entry name" value="EPOXIDE HYDROLASE"/>
    <property type="match status" value="1"/>
</dbReference>
<evidence type="ECO:0000313" key="2">
    <source>
        <dbReference type="EMBL" id="PXW56541.1"/>
    </source>
</evidence>
<dbReference type="InterPro" id="IPR000073">
    <property type="entry name" value="AB_hydrolase_1"/>
</dbReference>
<keyword evidence="3" id="KW-1185">Reference proteome</keyword>
<sequence length="314" mass="34156">MNFDVRHFKDPPMADLADLFPGFQSHWIDVEMGRIFARSGGSGPPLMLLHGFPQTHVCWHRVAPRLAEHFTVVAMDLRGYGWSTAPDSDPAHAAYSKRAMGEDVVAVMSALGHARFALMGHDRGARVGYRLALDDPGRLTALALLDIVPTMVQWQRIARDASVAPHWRFLAEPAPRPETEILKNPQRYFDGLLAAWSGSGDLSAFDPRALAHYRAASNEPNRIHAFCEDYRAGAGADREQDEADLDAGKTIACPSFLVCGESYLSGGAGPALTAWHRTFAPDMTGTAVEAGHFVAEEAPEAVLDAVIPFLSGAR</sequence>
<protein>
    <submittedName>
        <fullName evidence="2">Haloacetate dehalogenase</fullName>
    </submittedName>
</protein>
<dbReference type="Gene3D" id="3.40.50.1820">
    <property type="entry name" value="alpha/beta hydrolase"/>
    <property type="match status" value="1"/>
</dbReference>
<reference evidence="2 3" key="1">
    <citation type="submission" date="2018-05" db="EMBL/GenBank/DDBJ databases">
        <title>Genomic Encyclopedia of Type Strains, Phase IV (KMG-IV): sequencing the most valuable type-strain genomes for metagenomic binning, comparative biology and taxonomic classification.</title>
        <authorList>
            <person name="Goeker M."/>
        </authorList>
    </citation>
    <scope>NUCLEOTIDE SEQUENCE [LARGE SCALE GENOMIC DNA]</scope>
    <source>
        <strain evidence="2 3">DSM 6462</strain>
    </source>
</reference>
<comment type="caution">
    <text evidence="2">The sequence shown here is derived from an EMBL/GenBank/DDBJ whole genome shotgun (WGS) entry which is preliminary data.</text>
</comment>
<dbReference type="InterPro" id="IPR029058">
    <property type="entry name" value="AB_hydrolase_fold"/>
</dbReference>
<dbReference type="EMBL" id="QJJK01000008">
    <property type="protein sequence ID" value="PXW56541.1"/>
    <property type="molecule type" value="Genomic_DNA"/>
</dbReference>
<evidence type="ECO:0000259" key="1">
    <source>
        <dbReference type="Pfam" id="PF00561"/>
    </source>
</evidence>
<organism evidence="2 3">
    <name type="scientific">Chelatococcus asaccharovorans</name>
    <dbReference type="NCBI Taxonomy" id="28210"/>
    <lineage>
        <taxon>Bacteria</taxon>
        <taxon>Pseudomonadati</taxon>
        <taxon>Pseudomonadota</taxon>
        <taxon>Alphaproteobacteria</taxon>
        <taxon>Hyphomicrobiales</taxon>
        <taxon>Chelatococcaceae</taxon>
        <taxon>Chelatococcus</taxon>
    </lineage>
</organism>